<sequence length="226" mass="25307">MNIRQITSLDMINVQDCNLLCLPENYQLKYYMYHTLSWPHISFVAEDTKGTIIGYVLAKMEEELEEGEPHGHITSLAVKRTFRRLGIAQKLMDQTARAMVEVYNARYVSLHVRKTNRAALNLYAHALKFDICDMEPKYYADGEDAFMMKRPLVQFALDSGIEPADRSTFFRPISERKGKGKSGAAGACGASTASAAAQQTQKEAEENNKEKGGVGTADKERDGTKK</sequence>
<comment type="catalytic activity">
    <reaction evidence="7">
        <text>N-terminal glycyl-[protein] + acetyl-CoA = N-terminal N(alpha)-acetylglycyl-[protein] + CoA + H(+)</text>
        <dbReference type="Rhea" id="RHEA:50496"/>
        <dbReference type="Rhea" id="RHEA-COMP:12666"/>
        <dbReference type="Rhea" id="RHEA-COMP:12700"/>
        <dbReference type="ChEBI" id="CHEBI:15378"/>
        <dbReference type="ChEBI" id="CHEBI:57287"/>
        <dbReference type="ChEBI" id="CHEBI:57288"/>
        <dbReference type="ChEBI" id="CHEBI:64723"/>
        <dbReference type="ChEBI" id="CHEBI:133369"/>
        <dbReference type="EC" id="2.3.1.255"/>
    </reaction>
</comment>
<evidence type="ECO:0000256" key="8">
    <source>
        <dbReference type="ARBA" id="ARBA00048236"/>
    </source>
</evidence>
<evidence type="ECO:0000256" key="6">
    <source>
        <dbReference type="ARBA" id="ARBA00047805"/>
    </source>
</evidence>
<comment type="catalytic activity">
    <reaction evidence="5">
        <text>N-terminal L-seryl-[protein] + acetyl-CoA = N-terminal N(alpha)-acetyl-L-seryl-[protein] + CoA + H(+)</text>
        <dbReference type="Rhea" id="RHEA:50504"/>
        <dbReference type="Rhea" id="RHEA-COMP:12703"/>
        <dbReference type="Rhea" id="RHEA-COMP:12704"/>
        <dbReference type="ChEBI" id="CHEBI:15378"/>
        <dbReference type="ChEBI" id="CHEBI:57287"/>
        <dbReference type="ChEBI" id="CHEBI:57288"/>
        <dbReference type="ChEBI" id="CHEBI:64738"/>
        <dbReference type="ChEBI" id="CHEBI:83690"/>
        <dbReference type="EC" id="2.3.1.255"/>
    </reaction>
</comment>
<dbReference type="InterPro" id="IPR000182">
    <property type="entry name" value="GNAT_dom"/>
</dbReference>
<feature type="region of interest" description="Disordered" evidence="11">
    <location>
        <begin position="168"/>
        <end position="226"/>
    </location>
</feature>
<protein>
    <recommendedName>
        <fullName evidence="4">N-terminal amino-acid N(alpha)-acetyltransferase NatA</fullName>
        <ecNumber evidence="4">2.3.1.255</ecNumber>
    </recommendedName>
</protein>
<evidence type="ECO:0000256" key="10">
    <source>
        <dbReference type="ARBA" id="ARBA00049434"/>
    </source>
</evidence>
<feature type="compositionally biased region" description="Low complexity" evidence="11">
    <location>
        <begin position="182"/>
        <end position="201"/>
    </location>
</feature>
<keyword evidence="13" id="KW-1185">Reference proteome</keyword>
<feature type="domain" description="N-acetyltransferase" evidence="12">
    <location>
        <begin position="1"/>
        <end position="153"/>
    </location>
</feature>
<dbReference type="Proteomes" id="UP000887572">
    <property type="component" value="Unplaced"/>
</dbReference>
<dbReference type="EC" id="2.3.1.255" evidence="4"/>
<evidence type="ECO:0000256" key="3">
    <source>
        <dbReference type="ARBA" id="ARBA00025786"/>
    </source>
</evidence>
<dbReference type="CDD" id="cd04301">
    <property type="entry name" value="NAT_SF"/>
    <property type="match status" value="1"/>
</dbReference>
<evidence type="ECO:0000313" key="14">
    <source>
        <dbReference type="WBParaSite" id="Gr19_v10_g12283.t1"/>
    </source>
</evidence>
<dbReference type="Pfam" id="PF00583">
    <property type="entry name" value="Acetyltransf_1"/>
    <property type="match status" value="1"/>
</dbReference>
<evidence type="ECO:0000259" key="12">
    <source>
        <dbReference type="PROSITE" id="PS51186"/>
    </source>
</evidence>
<evidence type="ECO:0000256" key="9">
    <source>
        <dbReference type="ARBA" id="ARBA00049266"/>
    </source>
</evidence>
<evidence type="ECO:0000256" key="4">
    <source>
        <dbReference type="ARBA" id="ARBA00026110"/>
    </source>
</evidence>
<name>A0A914GYC6_GLORO</name>
<organism evidence="13 14">
    <name type="scientific">Globodera rostochiensis</name>
    <name type="common">Golden nematode worm</name>
    <name type="synonym">Heterodera rostochiensis</name>
    <dbReference type="NCBI Taxonomy" id="31243"/>
    <lineage>
        <taxon>Eukaryota</taxon>
        <taxon>Metazoa</taxon>
        <taxon>Ecdysozoa</taxon>
        <taxon>Nematoda</taxon>
        <taxon>Chromadorea</taxon>
        <taxon>Rhabditida</taxon>
        <taxon>Tylenchina</taxon>
        <taxon>Tylenchomorpha</taxon>
        <taxon>Tylenchoidea</taxon>
        <taxon>Heteroderidae</taxon>
        <taxon>Heteroderinae</taxon>
        <taxon>Globodera</taxon>
    </lineage>
</organism>
<reference evidence="14" key="1">
    <citation type="submission" date="2022-11" db="UniProtKB">
        <authorList>
            <consortium name="WormBaseParasite"/>
        </authorList>
    </citation>
    <scope>IDENTIFICATION</scope>
</reference>
<dbReference type="InterPro" id="IPR045047">
    <property type="entry name" value="Ard1-like"/>
</dbReference>
<dbReference type="WBParaSite" id="Gr19_v10_g12283.t1">
    <property type="protein sequence ID" value="Gr19_v10_g12283.t1"/>
    <property type="gene ID" value="Gr19_v10_g12283"/>
</dbReference>
<dbReference type="PROSITE" id="PS51186">
    <property type="entry name" value="GNAT"/>
    <property type="match status" value="1"/>
</dbReference>
<comment type="catalytic activity">
    <reaction evidence="8">
        <text>N-terminal L-alanyl-[protein] + acetyl-CoA = N-terminal N(alpha)-acetyl-L-alanyl-[protein] + CoA + H(+)</text>
        <dbReference type="Rhea" id="RHEA:50500"/>
        <dbReference type="Rhea" id="RHEA-COMP:12701"/>
        <dbReference type="Rhea" id="RHEA-COMP:12702"/>
        <dbReference type="ChEBI" id="CHEBI:15378"/>
        <dbReference type="ChEBI" id="CHEBI:57287"/>
        <dbReference type="ChEBI" id="CHEBI:57288"/>
        <dbReference type="ChEBI" id="CHEBI:64718"/>
        <dbReference type="ChEBI" id="CHEBI:83683"/>
        <dbReference type="EC" id="2.3.1.255"/>
    </reaction>
</comment>
<evidence type="ECO:0000256" key="2">
    <source>
        <dbReference type="ARBA" id="ARBA00023315"/>
    </source>
</evidence>
<dbReference type="PANTHER" id="PTHR23091">
    <property type="entry name" value="N-TERMINAL ACETYLTRANSFERASE"/>
    <property type="match status" value="1"/>
</dbReference>
<comment type="catalytic activity">
    <reaction evidence="9">
        <text>N-terminal L-cysteinyl-[protein] + acetyl-CoA = N-terminal N(alpha)-acetyl-L-cysteinyl-[protein] + CoA + H(+)</text>
        <dbReference type="Rhea" id="RHEA:50512"/>
        <dbReference type="Rhea" id="RHEA-COMP:12707"/>
        <dbReference type="Rhea" id="RHEA-COMP:12708"/>
        <dbReference type="ChEBI" id="CHEBI:15378"/>
        <dbReference type="ChEBI" id="CHEBI:57287"/>
        <dbReference type="ChEBI" id="CHEBI:57288"/>
        <dbReference type="ChEBI" id="CHEBI:65250"/>
        <dbReference type="ChEBI" id="CHEBI:133372"/>
        <dbReference type="EC" id="2.3.1.255"/>
    </reaction>
</comment>
<dbReference type="GO" id="GO:1990189">
    <property type="term" value="F:protein N-terminal-serine acetyltransferase activity"/>
    <property type="evidence" value="ECO:0007669"/>
    <property type="project" value="TreeGrafter"/>
</dbReference>
<evidence type="ECO:0000256" key="5">
    <source>
        <dbReference type="ARBA" id="ARBA00047491"/>
    </source>
</evidence>
<keyword evidence="2" id="KW-0012">Acyltransferase</keyword>
<dbReference type="AlphaFoldDB" id="A0A914GYC6"/>
<dbReference type="FunFam" id="3.40.630.30:FF:000037">
    <property type="entry name" value="N-alpha-acetyltransferase daf-31-like"/>
    <property type="match status" value="1"/>
</dbReference>
<dbReference type="InterPro" id="IPR016181">
    <property type="entry name" value="Acyl_CoA_acyltransferase"/>
</dbReference>
<evidence type="ECO:0000256" key="7">
    <source>
        <dbReference type="ARBA" id="ARBA00047954"/>
    </source>
</evidence>
<feature type="compositionally biased region" description="Basic and acidic residues" evidence="11">
    <location>
        <begin position="202"/>
        <end position="226"/>
    </location>
</feature>
<comment type="catalytic activity">
    <reaction evidence="10">
        <text>N-terminal L-threonyl-[protein] + acetyl-CoA = N-terminal N(alpha)-acetyl-L-threonyl-[protein] + CoA + H(+)</text>
        <dbReference type="Rhea" id="RHEA:50516"/>
        <dbReference type="Rhea" id="RHEA-COMP:12709"/>
        <dbReference type="Rhea" id="RHEA-COMP:12710"/>
        <dbReference type="ChEBI" id="CHEBI:15378"/>
        <dbReference type="ChEBI" id="CHEBI:57287"/>
        <dbReference type="ChEBI" id="CHEBI:57288"/>
        <dbReference type="ChEBI" id="CHEBI:64739"/>
        <dbReference type="ChEBI" id="CHEBI:133375"/>
        <dbReference type="EC" id="2.3.1.255"/>
    </reaction>
</comment>
<accession>A0A914GYC6</accession>
<dbReference type="GO" id="GO:1990190">
    <property type="term" value="F:protein-N-terminal-glutamate acetyltransferase activity"/>
    <property type="evidence" value="ECO:0007669"/>
    <property type="project" value="TreeGrafter"/>
</dbReference>
<proteinExistence type="inferred from homology"/>
<evidence type="ECO:0000313" key="13">
    <source>
        <dbReference type="Proteomes" id="UP000887572"/>
    </source>
</evidence>
<evidence type="ECO:0000256" key="1">
    <source>
        <dbReference type="ARBA" id="ARBA00022679"/>
    </source>
</evidence>
<keyword evidence="1" id="KW-0808">Transferase</keyword>
<dbReference type="SUPFAM" id="SSF55729">
    <property type="entry name" value="Acyl-CoA N-acyltransferases (Nat)"/>
    <property type="match status" value="1"/>
</dbReference>
<dbReference type="Gene3D" id="3.40.630.30">
    <property type="match status" value="1"/>
</dbReference>
<comment type="similarity">
    <text evidence="3">Belongs to the acetyltransferase family. ARD1 subfamily.</text>
</comment>
<dbReference type="GO" id="GO:0031415">
    <property type="term" value="C:NatA complex"/>
    <property type="evidence" value="ECO:0007669"/>
    <property type="project" value="InterPro"/>
</dbReference>
<comment type="catalytic activity">
    <reaction evidence="6">
        <text>N-terminal L-valyl-[protein] + acetyl-CoA = N-terminal N(alpha)-acetyl-L-valyl-[protein] + CoA + H(+)</text>
        <dbReference type="Rhea" id="RHEA:50508"/>
        <dbReference type="Rhea" id="RHEA-COMP:12705"/>
        <dbReference type="Rhea" id="RHEA-COMP:12706"/>
        <dbReference type="ChEBI" id="CHEBI:15378"/>
        <dbReference type="ChEBI" id="CHEBI:57287"/>
        <dbReference type="ChEBI" id="CHEBI:57288"/>
        <dbReference type="ChEBI" id="CHEBI:64741"/>
        <dbReference type="ChEBI" id="CHEBI:133371"/>
        <dbReference type="EC" id="2.3.1.255"/>
    </reaction>
</comment>
<evidence type="ECO:0000256" key="11">
    <source>
        <dbReference type="SAM" id="MobiDB-lite"/>
    </source>
</evidence>
<dbReference type="PANTHER" id="PTHR23091:SF4">
    <property type="entry name" value="N-TERMINAL AMINO-ACID N(ALPHA)-ACETYLTRANSFERASE NATA"/>
    <property type="match status" value="1"/>
</dbReference>